<keyword evidence="2" id="KW-0413">Isomerase</keyword>
<keyword evidence="3" id="KW-1185">Reference proteome</keyword>
<reference evidence="2 3" key="1">
    <citation type="submission" date="2022-01" db="EMBL/GenBank/DDBJ databases">
        <title>Mariniradius saccharolyticus sp. nov., isolated from sediment of a river.</title>
        <authorList>
            <person name="Liu H."/>
        </authorList>
    </citation>
    <scope>NUCLEOTIDE SEQUENCE [LARGE SCALE GENOMIC DNA]</scope>
    <source>
        <strain evidence="2 3">RY-2</strain>
    </source>
</reference>
<organism evidence="2 3">
    <name type="scientific">Mariniradius sediminis</name>
    <dbReference type="NCBI Taxonomy" id="2909237"/>
    <lineage>
        <taxon>Bacteria</taxon>
        <taxon>Pseudomonadati</taxon>
        <taxon>Bacteroidota</taxon>
        <taxon>Cytophagia</taxon>
        <taxon>Cytophagales</taxon>
        <taxon>Cyclobacteriaceae</taxon>
        <taxon>Mariniradius</taxon>
    </lineage>
</organism>
<evidence type="ECO:0000259" key="1">
    <source>
        <dbReference type="Pfam" id="PF01261"/>
    </source>
</evidence>
<dbReference type="GO" id="GO:0016853">
    <property type="term" value="F:isomerase activity"/>
    <property type="evidence" value="ECO:0007669"/>
    <property type="project" value="UniProtKB-KW"/>
</dbReference>
<proteinExistence type="predicted"/>
<dbReference type="InterPro" id="IPR013022">
    <property type="entry name" value="Xyl_isomerase-like_TIM-brl"/>
</dbReference>
<sequence>MDRRKTLKKIGIGAAVSLAAPSLWSCNRPTQTATSTLESAKPLRLSLAQWSLHRTFQSGELNAADFARIAKSEFGLDAVEYVNGFYREKGTDQTFWKEMLQKSQDHGVKNLLIMVDEEGDLGNLNDTESQKAVENHFKWVDAANILGCHSIRVNAFGEGAKDEVRKAMVQSLGKLCSYAADSDIHVLIENHGLYSSDPFWIKSIIEELNAPNLGTLPDFGNWCLSAKWGSTQADDCTEVFDRYEGVRTLLPFAKGVSAKSYSFDEKGEQPKIDYKKMLGIVKESGFEGYIDIEYEGMQQTEPEGIRLTKQLIERIWETL</sequence>
<dbReference type="InterPro" id="IPR050312">
    <property type="entry name" value="IolE/XylAMocC-like"/>
</dbReference>
<evidence type="ECO:0000313" key="2">
    <source>
        <dbReference type="EMBL" id="MCF1753079.1"/>
    </source>
</evidence>
<dbReference type="PANTHER" id="PTHR12110">
    <property type="entry name" value="HYDROXYPYRUVATE ISOMERASE"/>
    <property type="match status" value="1"/>
</dbReference>
<accession>A0ABS9C0P9</accession>
<dbReference type="InterPro" id="IPR036237">
    <property type="entry name" value="Xyl_isomerase-like_sf"/>
</dbReference>
<name>A0ABS9C0P9_9BACT</name>
<dbReference type="Proteomes" id="UP001201449">
    <property type="component" value="Unassembled WGS sequence"/>
</dbReference>
<dbReference type="EMBL" id="JAKEVZ010000020">
    <property type="protein sequence ID" value="MCF1753079.1"/>
    <property type="molecule type" value="Genomic_DNA"/>
</dbReference>
<dbReference type="PANTHER" id="PTHR12110:SF53">
    <property type="entry name" value="BLR5974 PROTEIN"/>
    <property type="match status" value="1"/>
</dbReference>
<dbReference type="SUPFAM" id="SSF51658">
    <property type="entry name" value="Xylose isomerase-like"/>
    <property type="match status" value="1"/>
</dbReference>
<protein>
    <submittedName>
        <fullName evidence="2">Sugar phosphate isomerase/epimerase</fullName>
    </submittedName>
</protein>
<feature type="domain" description="Xylose isomerase-like TIM barrel" evidence="1">
    <location>
        <begin position="72"/>
        <end position="306"/>
    </location>
</feature>
<dbReference type="Pfam" id="PF01261">
    <property type="entry name" value="AP_endonuc_2"/>
    <property type="match status" value="1"/>
</dbReference>
<dbReference type="RefSeq" id="WP_234862902.1">
    <property type="nucleotide sequence ID" value="NZ_JAKEVZ010000020.1"/>
</dbReference>
<comment type="caution">
    <text evidence="2">The sequence shown here is derived from an EMBL/GenBank/DDBJ whole genome shotgun (WGS) entry which is preliminary data.</text>
</comment>
<evidence type="ECO:0000313" key="3">
    <source>
        <dbReference type="Proteomes" id="UP001201449"/>
    </source>
</evidence>
<dbReference type="Gene3D" id="3.20.20.150">
    <property type="entry name" value="Divalent-metal-dependent TIM barrel enzymes"/>
    <property type="match status" value="1"/>
</dbReference>
<gene>
    <name evidence="2" type="ORF">L0U89_18615</name>
</gene>